<sequence>PRAIATPYSALQRARCALCINKIGLVEMPGELGSGINDDIRTIAISNDDRSRHYLTASVYEHGNYSNSLSITAWIDFNDNGYDDGETQLLQRAWPTHEKATGIYNLDVRVPGV</sequence>
<evidence type="ECO:0000313" key="1">
    <source>
        <dbReference type="EMBL" id="CAF5183376.1"/>
    </source>
</evidence>
<evidence type="ECO:0000313" key="2">
    <source>
        <dbReference type="Proteomes" id="UP000676336"/>
    </source>
</evidence>
<gene>
    <name evidence="1" type="ORF">SMN809_LOCUS69645</name>
</gene>
<comment type="caution">
    <text evidence="1">The sequence shown here is derived from an EMBL/GenBank/DDBJ whole genome shotgun (WGS) entry which is preliminary data.</text>
</comment>
<reference evidence="1" key="1">
    <citation type="submission" date="2021-02" db="EMBL/GenBank/DDBJ databases">
        <authorList>
            <person name="Nowell W R."/>
        </authorList>
    </citation>
    <scope>NUCLEOTIDE SEQUENCE</scope>
</reference>
<feature type="non-terminal residue" evidence="1">
    <location>
        <position position="1"/>
    </location>
</feature>
<dbReference type="AlphaFoldDB" id="A0A8S3HJW5"/>
<accession>A0A8S3HJW5</accession>
<dbReference type="EMBL" id="CAJOBI010319928">
    <property type="protein sequence ID" value="CAF5183376.1"/>
    <property type="molecule type" value="Genomic_DNA"/>
</dbReference>
<proteinExistence type="predicted"/>
<feature type="non-terminal residue" evidence="1">
    <location>
        <position position="113"/>
    </location>
</feature>
<organism evidence="1 2">
    <name type="scientific">Rotaria magnacalcarata</name>
    <dbReference type="NCBI Taxonomy" id="392030"/>
    <lineage>
        <taxon>Eukaryota</taxon>
        <taxon>Metazoa</taxon>
        <taxon>Spiralia</taxon>
        <taxon>Gnathifera</taxon>
        <taxon>Rotifera</taxon>
        <taxon>Eurotatoria</taxon>
        <taxon>Bdelloidea</taxon>
        <taxon>Philodinida</taxon>
        <taxon>Philodinidae</taxon>
        <taxon>Rotaria</taxon>
    </lineage>
</organism>
<protein>
    <submittedName>
        <fullName evidence="1">Uncharacterized protein</fullName>
    </submittedName>
</protein>
<name>A0A8S3HJW5_9BILA</name>
<dbReference type="Proteomes" id="UP000676336">
    <property type="component" value="Unassembled WGS sequence"/>
</dbReference>